<evidence type="ECO:0000256" key="7">
    <source>
        <dbReference type="ARBA" id="ARBA00023136"/>
    </source>
</evidence>
<feature type="transmembrane region" description="Helical" evidence="8">
    <location>
        <begin position="192"/>
        <end position="212"/>
    </location>
</feature>
<keyword evidence="5 8" id="KW-0812">Transmembrane</keyword>
<feature type="transmembrane region" description="Helical" evidence="8">
    <location>
        <begin position="359"/>
        <end position="377"/>
    </location>
</feature>
<protein>
    <recommendedName>
        <fullName evidence="11">Glycosyltransferase RgtA/B/C/D-like domain-containing protein</fullName>
    </recommendedName>
</protein>
<dbReference type="Proteomes" id="UP000565521">
    <property type="component" value="Unassembled WGS sequence"/>
</dbReference>
<dbReference type="EMBL" id="JABKAU010000025">
    <property type="protein sequence ID" value="NVO32220.1"/>
    <property type="molecule type" value="Genomic_DNA"/>
</dbReference>
<feature type="transmembrane region" description="Helical" evidence="8">
    <location>
        <begin position="98"/>
        <end position="120"/>
    </location>
</feature>
<name>A0A7Y7U774_9BACT</name>
<evidence type="ECO:0000313" key="10">
    <source>
        <dbReference type="Proteomes" id="UP000565521"/>
    </source>
</evidence>
<proteinExistence type="predicted"/>
<dbReference type="RefSeq" id="WP_176909101.1">
    <property type="nucleotide sequence ID" value="NZ_JABKAU010000025.1"/>
</dbReference>
<evidence type="ECO:0000313" key="9">
    <source>
        <dbReference type="EMBL" id="NVO32220.1"/>
    </source>
</evidence>
<keyword evidence="4" id="KW-0808">Transferase</keyword>
<keyword evidence="10" id="KW-1185">Reference proteome</keyword>
<dbReference type="PANTHER" id="PTHR33908">
    <property type="entry name" value="MANNOSYLTRANSFERASE YKCB-RELATED"/>
    <property type="match status" value="1"/>
</dbReference>
<feature type="transmembrane region" description="Helical" evidence="8">
    <location>
        <begin position="297"/>
        <end position="315"/>
    </location>
</feature>
<organism evidence="9 10">
    <name type="scientific">Hymenobacter lapidiphilus</name>
    <dbReference type="NCBI Taxonomy" id="2608003"/>
    <lineage>
        <taxon>Bacteria</taxon>
        <taxon>Pseudomonadati</taxon>
        <taxon>Bacteroidota</taxon>
        <taxon>Cytophagia</taxon>
        <taxon>Cytophagales</taxon>
        <taxon>Hymenobacteraceae</taxon>
        <taxon>Hymenobacter</taxon>
    </lineage>
</organism>
<dbReference type="AlphaFoldDB" id="A0A7Y7U774"/>
<feature type="transmembrane region" description="Helical" evidence="8">
    <location>
        <begin position="154"/>
        <end position="172"/>
    </location>
</feature>
<dbReference type="PANTHER" id="PTHR33908:SF11">
    <property type="entry name" value="MEMBRANE PROTEIN"/>
    <property type="match status" value="1"/>
</dbReference>
<sequence>MLPSTAVRRFGVHAFFGLLLLIGLLLVADYGVSWDEPTDQRNGLVSLRYVADLALGHKPYPIEQYRDSDHGVLFELPMTLVARYGLGLIGEQVDWNYYLVRHSLTFLLVLGGLGGLYRLAQLRLQRPWLALLPVLLFVLSPRLFAESFYNAKDLLFLAVFTLGMFTLARLVQRPTLSRALLHGLATAAAIDVRLLGLMLIPFTLGLLLLVVLLPTQPADRPRRVGAVVGIYLLMAAAATIVGWPYLWASPLSRLLLAFQRMSHFPWQGEVLYWGKLEQAHHLPWHYGPVWLLVTTPVAYWMAAGVSLVLVALRLLRRPLKGLRAFSGRLDLLLCGWLLLPFLLVIYMQSVIYDSWRHLYFAYPALLLLAVSAGEQLWDWGRGHRQAKPLLLGLGLLAGLEMGLTVVRMVSMHPHQQVYFSFLTSQQVEGTFERDYWGLAYRQGLEYLVHHQPTGPIFVAAAEEQPLLNNLVWLSPTDRQRIHVLNEPGPRRYYFFGYRAWPSPLPTGQGREMYRVDADGLTILSVLYQP</sequence>
<keyword evidence="2" id="KW-1003">Cell membrane</keyword>
<evidence type="ECO:0000256" key="4">
    <source>
        <dbReference type="ARBA" id="ARBA00022679"/>
    </source>
</evidence>
<evidence type="ECO:0008006" key="11">
    <source>
        <dbReference type="Google" id="ProtNLM"/>
    </source>
</evidence>
<evidence type="ECO:0000256" key="6">
    <source>
        <dbReference type="ARBA" id="ARBA00022989"/>
    </source>
</evidence>
<keyword evidence="3" id="KW-0328">Glycosyltransferase</keyword>
<evidence type="ECO:0000256" key="2">
    <source>
        <dbReference type="ARBA" id="ARBA00022475"/>
    </source>
</evidence>
<gene>
    <name evidence="9" type="ORF">HW554_13445</name>
</gene>
<dbReference type="GO" id="GO:0005886">
    <property type="term" value="C:plasma membrane"/>
    <property type="evidence" value="ECO:0007669"/>
    <property type="project" value="UniProtKB-SubCell"/>
</dbReference>
<dbReference type="GO" id="GO:0016763">
    <property type="term" value="F:pentosyltransferase activity"/>
    <property type="evidence" value="ECO:0007669"/>
    <property type="project" value="TreeGrafter"/>
</dbReference>
<dbReference type="InterPro" id="IPR050297">
    <property type="entry name" value="LipidA_mod_glycosyltrf_83"/>
</dbReference>
<keyword evidence="7 8" id="KW-0472">Membrane</keyword>
<feature type="transmembrane region" description="Helical" evidence="8">
    <location>
        <begin position="224"/>
        <end position="246"/>
    </location>
</feature>
<feature type="transmembrane region" description="Helical" evidence="8">
    <location>
        <begin position="389"/>
        <end position="409"/>
    </location>
</feature>
<evidence type="ECO:0000256" key="1">
    <source>
        <dbReference type="ARBA" id="ARBA00004651"/>
    </source>
</evidence>
<comment type="subcellular location">
    <subcellularLocation>
        <location evidence="1">Cell membrane</location>
        <topology evidence="1">Multi-pass membrane protein</topology>
    </subcellularLocation>
</comment>
<accession>A0A7Y7U774</accession>
<feature type="transmembrane region" description="Helical" evidence="8">
    <location>
        <begin position="12"/>
        <end position="32"/>
    </location>
</feature>
<reference evidence="9 10" key="1">
    <citation type="submission" date="2020-05" db="EMBL/GenBank/DDBJ databases">
        <title>Hymenobacter terrestris sp. nov. and Hymenobacter lapidiphilus sp. nov., isolated from regoliths in Antarctica.</title>
        <authorList>
            <person name="Sedlacek I."/>
            <person name="Pantucek R."/>
            <person name="Zeman M."/>
            <person name="Holochova P."/>
            <person name="Kralova S."/>
            <person name="Stankova E."/>
            <person name="Sedo O."/>
            <person name="Micenkova L."/>
            <person name="Svec P."/>
            <person name="Gupta V."/>
            <person name="Sood U."/>
            <person name="Korpole U.S."/>
            <person name="Lal R."/>
        </authorList>
    </citation>
    <scope>NUCLEOTIDE SEQUENCE [LARGE SCALE GENOMIC DNA]</scope>
    <source>
        <strain evidence="9 10">P5342</strain>
    </source>
</reference>
<comment type="caution">
    <text evidence="9">The sequence shown here is derived from an EMBL/GenBank/DDBJ whole genome shotgun (WGS) entry which is preliminary data.</text>
</comment>
<keyword evidence="6 8" id="KW-1133">Transmembrane helix</keyword>
<evidence type="ECO:0000256" key="3">
    <source>
        <dbReference type="ARBA" id="ARBA00022676"/>
    </source>
</evidence>
<dbReference type="GO" id="GO:0009103">
    <property type="term" value="P:lipopolysaccharide biosynthetic process"/>
    <property type="evidence" value="ECO:0007669"/>
    <property type="project" value="UniProtKB-ARBA"/>
</dbReference>
<evidence type="ECO:0000256" key="8">
    <source>
        <dbReference type="SAM" id="Phobius"/>
    </source>
</evidence>
<evidence type="ECO:0000256" key="5">
    <source>
        <dbReference type="ARBA" id="ARBA00022692"/>
    </source>
</evidence>
<feature type="transmembrane region" description="Helical" evidence="8">
    <location>
        <begin position="327"/>
        <end position="347"/>
    </location>
</feature>